<evidence type="ECO:0000313" key="2">
    <source>
        <dbReference type="EMBL" id="KAE8971170.1"/>
    </source>
</evidence>
<dbReference type="Proteomes" id="UP000460718">
    <property type="component" value="Unassembled WGS sequence"/>
</dbReference>
<reference evidence="2 3" key="1">
    <citation type="submission" date="2018-09" db="EMBL/GenBank/DDBJ databases">
        <title>Genomic investigation of the strawberry pathogen Phytophthora fragariae indicates pathogenicity is determined by transcriptional variation in three key races.</title>
        <authorList>
            <person name="Adams T.M."/>
            <person name="Armitage A.D."/>
            <person name="Sobczyk M.K."/>
            <person name="Bates H.J."/>
            <person name="Dunwell J.M."/>
            <person name="Nellist C.F."/>
            <person name="Harrison R.J."/>
        </authorList>
    </citation>
    <scope>NUCLEOTIDE SEQUENCE [LARGE SCALE GENOMIC DNA]</scope>
    <source>
        <strain evidence="2 3">SCRP245</strain>
    </source>
</reference>
<feature type="chain" id="PRO_5025351685" description="RxLR effector protein" evidence="1">
    <location>
        <begin position="20"/>
        <end position="91"/>
    </location>
</feature>
<name>A0A6A3HMQ7_9STRA</name>
<evidence type="ECO:0000313" key="3">
    <source>
        <dbReference type="Proteomes" id="UP000460718"/>
    </source>
</evidence>
<keyword evidence="1" id="KW-0732">Signal</keyword>
<dbReference type="EMBL" id="QXFW01003374">
    <property type="protein sequence ID" value="KAE8971170.1"/>
    <property type="molecule type" value="Genomic_DNA"/>
</dbReference>
<comment type="caution">
    <text evidence="2">The sequence shown here is derived from an EMBL/GenBank/DDBJ whole genome shotgun (WGS) entry which is preliminary data.</text>
</comment>
<gene>
    <name evidence="2" type="ORF">PF011_g26134</name>
</gene>
<sequence length="91" mass="9855">MCAPISIGFTWILLPSIHAEEVSAKRQAQCSRVTECHRRRHLLCLPFTTPASSQKRSGTPLGMHHHCLRARSNVSSGSVAAGNTARSTSTT</sequence>
<dbReference type="AlphaFoldDB" id="A0A6A3HMQ7"/>
<proteinExistence type="predicted"/>
<feature type="signal peptide" evidence="1">
    <location>
        <begin position="1"/>
        <end position="19"/>
    </location>
</feature>
<accession>A0A6A3HMQ7</accession>
<evidence type="ECO:0008006" key="4">
    <source>
        <dbReference type="Google" id="ProtNLM"/>
    </source>
</evidence>
<organism evidence="2 3">
    <name type="scientific">Phytophthora fragariae</name>
    <dbReference type="NCBI Taxonomy" id="53985"/>
    <lineage>
        <taxon>Eukaryota</taxon>
        <taxon>Sar</taxon>
        <taxon>Stramenopiles</taxon>
        <taxon>Oomycota</taxon>
        <taxon>Peronosporomycetes</taxon>
        <taxon>Peronosporales</taxon>
        <taxon>Peronosporaceae</taxon>
        <taxon>Phytophthora</taxon>
    </lineage>
</organism>
<protein>
    <recommendedName>
        <fullName evidence="4">RxLR effector protein</fullName>
    </recommendedName>
</protein>
<evidence type="ECO:0000256" key="1">
    <source>
        <dbReference type="SAM" id="SignalP"/>
    </source>
</evidence>